<evidence type="ECO:0000256" key="9">
    <source>
        <dbReference type="SAM" id="Phobius"/>
    </source>
</evidence>
<dbReference type="Pfam" id="PF01130">
    <property type="entry name" value="CD36"/>
    <property type="match status" value="1"/>
</dbReference>
<protein>
    <submittedName>
        <fullName evidence="10">CLUMA_CG016379, isoform A</fullName>
    </submittedName>
</protein>
<evidence type="ECO:0000256" key="6">
    <source>
        <dbReference type="ARBA" id="ARBA00022989"/>
    </source>
</evidence>
<evidence type="ECO:0000256" key="5">
    <source>
        <dbReference type="ARBA" id="ARBA00022692"/>
    </source>
</evidence>
<dbReference type="Proteomes" id="UP000183832">
    <property type="component" value="Unassembled WGS sequence"/>
</dbReference>
<organism evidence="10 11">
    <name type="scientific">Clunio marinus</name>
    <dbReference type="NCBI Taxonomy" id="568069"/>
    <lineage>
        <taxon>Eukaryota</taxon>
        <taxon>Metazoa</taxon>
        <taxon>Ecdysozoa</taxon>
        <taxon>Arthropoda</taxon>
        <taxon>Hexapoda</taxon>
        <taxon>Insecta</taxon>
        <taxon>Pterygota</taxon>
        <taxon>Neoptera</taxon>
        <taxon>Endopterygota</taxon>
        <taxon>Diptera</taxon>
        <taxon>Nematocera</taxon>
        <taxon>Chironomoidea</taxon>
        <taxon>Chironomidae</taxon>
        <taxon>Clunio</taxon>
    </lineage>
</organism>
<dbReference type="OrthoDB" id="8187528at2759"/>
<dbReference type="InterPro" id="IPR002159">
    <property type="entry name" value="CD36_fam"/>
</dbReference>
<dbReference type="GO" id="GO:0005044">
    <property type="term" value="F:scavenger receptor activity"/>
    <property type="evidence" value="ECO:0007669"/>
    <property type="project" value="TreeGrafter"/>
</dbReference>
<comment type="similarity">
    <text evidence="3">Belongs to the CD36 family.</text>
</comment>
<sequence>MSANNVRLNSNDTSTWNCSSLESSKRTDVSIVAQKLSQRSTLTRKNCCDICGIASLLLFGFMFLTFGIITIKYTLFEIVLMERMGMAKIYPSYFWWKDPEPEVLMKVFIFNITNSEEFISGKDSKLKLQEIGPITFQEVLKHKDIIFHYENSTLSYTVTRSIVFKETENIKGILNQSVTVANMAALSGSSFVADNWLLSTSYKALQKLYGTRPIVNTTIYNYFFNLTDPILEFTKNIVPFLVPTKDTGILQNIYSNFTDRVNVQIGLKHGNENFFKINTWNHRRNVPGFYPENGDCNARIDGSTEAALWPQLCTKETIIWYWRKTLCRSVPLYFEEEIQMGSLNAFKYILRDDVYDRLENKTADCFRGSNLPDGLSDVSKCFFDQPIVASFPHFYSRPGKFLDKLDGLHPDPNKHRSFSIIEPILGVPLKQKASSQSNLVTKDLRGFKHDIAKFGDMVIPMFWIEYYLKEITPLIISTVDFIVNTLPKIQYWISAAFIILGSYLLLMGYLRLRNNEVDEGMKMKNEK</sequence>
<comment type="subcellular location">
    <subcellularLocation>
        <location evidence="2">Cell membrane</location>
    </subcellularLocation>
</comment>
<dbReference type="PANTHER" id="PTHR11923:SF89">
    <property type="entry name" value="GH15894P"/>
    <property type="match status" value="1"/>
</dbReference>
<reference evidence="10 11" key="1">
    <citation type="submission" date="2015-04" db="EMBL/GenBank/DDBJ databases">
        <authorList>
            <person name="Syromyatnikov M.Y."/>
            <person name="Popov V.N."/>
        </authorList>
    </citation>
    <scope>NUCLEOTIDE SEQUENCE [LARGE SCALE GENOMIC DNA]</scope>
</reference>
<evidence type="ECO:0000256" key="8">
    <source>
        <dbReference type="ARBA" id="ARBA00023180"/>
    </source>
</evidence>
<comment type="function">
    <text evidence="1">Plays an olfactory role that is not restricted to pheromone sensitivity.</text>
</comment>
<keyword evidence="5 9" id="KW-0812">Transmembrane</keyword>
<evidence type="ECO:0000256" key="7">
    <source>
        <dbReference type="ARBA" id="ARBA00023136"/>
    </source>
</evidence>
<dbReference type="AlphaFoldDB" id="A0A1J1ITJ7"/>
<evidence type="ECO:0000313" key="11">
    <source>
        <dbReference type="Proteomes" id="UP000183832"/>
    </source>
</evidence>
<evidence type="ECO:0000313" key="10">
    <source>
        <dbReference type="EMBL" id="CRL03535.1"/>
    </source>
</evidence>
<dbReference type="EMBL" id="CVRI01000059">
    <property type="protein sequence ID" value="CRL03535.1"/>
    <property type="molecule type" value="Genomic_DNA"/>
</dbReference>
<keyword evidence="4" id="KW-1003">Cell membrane</keyword>
<proteinExistence type="inferred from homology"/>
<accession>A0A1J1ITJ7</accession>
<feature type="transmembrane region" description="Helical" evidence="9">
    <location>
        <begin position="491"/>
        <end position="512"/>
    </location>
</feature>
<dbReference type="GO" id="GO:0005737">
    <property type="term" value="C:cytoplasm"/>
    <property type="evidence" value="ECO:0007669"/>
    <property type="project" value="TreeGrafter"/>
</dbReference>
<keyword evidence="6 9" id="KW-1133">Transmembrane helix</keyword>
<dbReference type="PANTHER" id="PTHR11923">
    <property type="entry name" value="SCAVENGER RECEPTOR CLASS B TYPE-1 SR-B1"/>
    <property type="match status" value="1"/>
</dbReference>
<keyword evidence="11" id="KW-1185">Reference proteome</keyword>
<evidence type="ECO:0000256" key="4">
    <source>
        <dbReference type="ARBA" id="ARBA00022475"/>
    </source>
</evidence>
<gene>
    <name evidence="10" type="ORF">CLUMA_CG016379</name>
</gene>
<dbReference type="STRING" id="568069.A0A1J1ITJ7"/>
<keyword evidence="8" id="KW-0325">Glycoprotein</keyword>
<dbReference type="PRINTS" id="PR01609">
    <property type="entry name" value="CD36FAMILY"/>
</dbReference>
<name>A0A1J1ITJ7_9DIPT</name>
<dbReference type="GO" id="GO:0005886">
    <property type="term" value="C:plasma membrane"/>
    <property type="evidence" value="ECO:0007669"/>
    <property type="project" value="UniProtKB-SubCell"/>
</dbReference>
<evidence type="ECO:0000256" key="2">
    <source>
        <dbReference type="ARBA" id="ARBA00004236"/>
    </source>
</evidence>
<keyword evidence="7 9" id="KW-0472">Membrane</keyword>
<evidence type="ECO:0000256" key="1">
    <source>
        <dbReference type="ARBA" id="ARBA00003156"/>
    </source>
</evidence>
<feature type="transmembrane region" description="Helical" evidence="9">
    <location>
        <begin position="47"/>
        <end position="71"/>
    </location>
</feature>
<evidence type="ECO:0000256" key="3">
    <source>
        <dbReference type="ARBA" id="ARBA00010532"/>
    </source>
</evidence>